<dbReference type="SUPFAM" id="SSF51430">
    <property type="entry name" value="NAD(P)-linked oxidoreductase"/>
    <property type="match status" value="1"/>
</dbReference>
<organism evidence="6 7">
    <name type="scientific">Dactylonectria estremocensis</name>
    <dbReference type="NCBI Taxonomy" id="1079267"/>
    <lineage>
        <taxon>Eukaryota</taxon>
        <taxon>Fungi</taxon>
        <taxon>Dikarya</taxon>
        <taxon>Ascomycota</taxon>
        <taxon>Pezizomycotina</taxon>
        <taxon>Sordariomycetes</taxon>
        <taxon>Hypocreomycetidae</taxon>
        <taxon>Hypocreales</taxon>
        <taxon>Nectriaceae</taxon>
        <taxon>Dactylonectria</taxon>
    </lineage>
</organism>
<dbReference type="EMBL" id="JAGMUU010000034">
    <property type="protein sequence ID" value="KAH7117259.1"/>
    <property type="molecule type" value="Genomic_DNA"/>
</dbReference>
<evidence type="ECO:0000259" key="5">
    <source>
        <dbReference type="Pfam" id="PF00248"/>
    </source>
</evidence>
<evidence type="ECO:0000256" key="2">
    <source>
        <dbReference type="PIRSR" id="PIRSR000097-1"/>
    </source>
</evidence>
<evidence type="ECO:0000256" key="4">
    <source>
        <dbReference type="PIRSR" id="PIRSR000097-3"/>
    </source>
</evidence>
<dbReference type="OrthoDB" id="416253at2759"/>
<evidence type="ECO:0000256" key="1">
    <source>
        <dbReference type="ARBA" id="ARBA00023002"/>
    </source>
</evidence>
<dbReference type="FunFam" id="3.20.20.100:FF:000002">
    <property type="entry name" value="2,5-diketo-D-gluconic acid reductase A"/>
    <property type="match status" value="1"/>
</dbReference>
<dbReference type="PRINTS" id="PR00069">
    <property type="entry name" value="ALDKETRDTASE"/>
</dbReference>
<reference evidence="6" key="1">
    <citation type="journal article" date="2021" name="Nat. Commun.">
        <title>Genetic determinants of endophytism in the Arabidopsis root mycobiome.</title>
        <authorList>
            <person name="Mesny F."/>
            <person name="Miyauchi S."/>
            <person name="Thiergart T."/>
            <person name="Pickel B."/>
            <person name="Atanasova L."/>
            <person name="Karlsson M."/>
            <person name="Huettel B."/>
            <person name="Barry K.W."/>
            <person name="Haridas S."/>
            <person name="Chen C."/>
            <person name="Bauer D."/>
            <person name="Andreopoulos W."/>
            <person name="Pangilinan J."/>
            <person name="LaButti K."/>
            <person name="Riley R."/>
            <person name="Lipzen A."/>
            <person name="Clum A."/>
            <person name="Drula E."/>
            <person name="Henrissat B."/>
            <person name="Kohler A."/>
            <person name="Grigoriev I.V."/>
            <person name="Martin F.M."/>
            <person name="Hacquard S."/>
        </authorList>
    </citation>
    <scope>NUCLEOTIDE SEQUENCE</scope>
    <source>
        <strain evidence="6">MPI-CAGE-AT-0021</strain>
    </source>
</reference>
<feature type="active site" description="Proton donor" evidence="2">
    <location>
        <position position="50"/>
    </location>
</feature>
<accession>A0A9P9IEW6</accession>
<evidence type="ECO:0000313" key="6">
    <source>
        <dbReference type="EMBL" id="KAH7117259.1"/>
    </source>
</evidence>
<keyword evidence="1" id="KW-0560">Oxidoreductase</keyword>
<keyword evidence="7" id="KW-1185">Reference proteome</keyword>
<gene>
    <name evidence="6" type="ORF">B0J13DRAFT_652912</name>
</gene>
<dbReference type="PIRSF" id="PIRSF000097">
    <property type="entry name" value="AKR"/>
    <property type="match status" value="1"/>
</dbReference>
<dbReference type="InterPro" id="IPR018170">
    <property type="entry name" value="Aldo/ket_reductase_CS"/>
</dbReference>
<dbReference type="InterPro" id="IPR036812">
    <property type="entry name" value="NAD(P)_OxRdtase_dom_sf"/>
</dbReference>
<dbReference type="PANTHER" id="PTHR11732">
    <property type="entry name" value="ALDO/KETO REDUCTASE"/>
    <property type="match status" value="1"/>
</dbReference>
<feature type="domain" description="NADP-dependent oxidoreductase" evidence="5">
    <location>
        <begin position="17"/>
        <end position="281"/>
    </location>
</feature>
<dbReference type="InterPro" id="IPR023210">
    <property type="entry name" value="NADP_OxRdtase_dom"/>
</dbReference>
<dbReference type="PROSITE" id="PS00062">
    <property type="entry name" value="ALDOKETO_REDUCTASE_2"/>
    <property type="match status" value="1"/>
</dbReference>
<evidence type="ECO:0000313" key="7">
    <source>
        <dbReference type="Proteomes" id="UP000717696"/>
    </source>
</evidence>
<evidence type="ECO:0000256" key="3">
    <source>
        <dbReference type="PIRSR" id="PIRSR000097-2"/>
    </source>
</evidence>
<feature type="site" description="Lowers pKa of active site Tyr" evidence="4">
    <location>
        <position position="78"/>
    </location>
</feature>
<dbReference type="Gene3D" id="3.20.20.100">
    <property type="entry name" value="NADP-dependent oxidoreductase domain"/>
    <property type="match status" value="1"/>
</dbReference>
<protein>
    <submittedName>
        <fullName evidence="6">GCY protein</fullName>
    </submittedName>
</protein>
<dbReference type="GO" id="GO:0016616">
    <property type="term" value="F:oxidoreductase activity, acting on the CH-OH group of donors, NAD or NADP as acceptor"/>
    <property type="evidence" value="ECO:0007669"/>
    <property type="project" value="UniProtKB-ARBA"/>
</dbReference>
<name>A0A9P9IEW6_9HYPO</name>
<dbReference type="Proteomes" id="UP000717696">
    <property type="component" value="Unassembled WGS sequence"/>
</dbReference>
<dbReference type="InterPro" id="IPR020471">
    <property type="entry name" value="AKR"/>
</dbReference>
<comment type="caution">
    <text evidence="6">The sequence shown here is derived from an EMBL/GenBank/DDBJ whole genome shotgun (WGS) entry which is preliminary data.</text>
</comment>
<dbReference type="Pfam" id="PF00248">
    <property type="entry name" value="Aldo_ket_red"/>
    <property type="match status" value="1"/>
</dbReference>
<proteinExistence type="predicted"/>
<dbReference type="AlphaFoldDB" id="A0A9P9IEW6"/>
<sequence>MADLRFTLNSGHEIPAIGLGTWKGEPGKLKSLVLFALQHSYKLIDCAYCYGNEKEVGEALTEAFTTGTKREDVFVTSKLWSTYQTSDERVELGLDKSLTALGLDYLDLFLVHWPVAMNPAGNHDTLPTLPNGERDIFYHHSHLQTWKSMERLLTTGKVKAIGVCNYSKRYLEELLSIAEVIPAVNQIENHPSLPQDEIIQFCHEKGIHIMAYSPFGSTGAPVMTTPSVTKIAGMHNVTASTVLLSYHLARRSTVLAKSTSETRIKDNLNTVALDEDDMKALGAYSADLAVRKELKRYVYPPFGVDFGFPDKQ</sequence>
<feature type="binding site" evidence="3">
    <location>
        <position position="112"/>
    </location>
    <ligand>
        <name>substrate</name>
    </ligand>
</feature>